<gene>
    <name evidence="4" type="ORF">AWB93_01010</name>
</gene>
<dbReference type="STRING" id="56425.AWB93_01010"/>
<organism evidence="4 5">
    <name type="scientific">Mycobacterium bohemicum</name>
    <dbReference type="NCBI Taxonomy" id="56425"/>
    <lineage>
        <taxon>Bacteria</taxon>
        <taxon>Bacillati</taxon>
        <taxon>Actinomycetota</taxon>
        <taxon>Actinomycetes</taxon>
        <taxon>Mycobacteriales</taxon>
        <taxon>Mycobacteriaceae</taxon>
        <taxon>Mycobacterium</taxon>
    </lineage>
</organism>
<dbReference type="PRINTS" id="PR00038">
    <property type="entry name" value="HTHLUXR"/>
</dbReference>
<dbReference type="PROSITE" id="PS00622">
    <property type="entry name" value="HTH_LUXR_1"/>
    <property type="match status" value="1"/>
</dbReference>
<evidence type="ECO:0000259" key="3">
    <source>
        <dbReference type="PROSITE" id="PS50043"/>
    </source>
</evidence>
<dbReference type="SMART" id="SM00421">
    <property type="entry name" value="HTH_LUXR"/>
    <property type="match status" value="1"/>
</dbReference>
<protein>
    <submittedName>
        <fullName evidence="4">Helix-turn-helix transcriptional regulator</fullName>
    </submittedName>
</protein>
<dbReference type="InterPro" id="IPR016032">
    <property type="entry name" value="Sig_transdc_resp-reg_C-effctor"/>
</dbReference>
<dbReference type="Proteomes" id="UP000193990">
    <property type="component" value="Unassembled WGS sequence"/>
</dbReference>
<dbReference type="Pfam" id="PF00196">
    <property type="entry name" value="GerE"/>
    <property type="match status" value="1"/>
</dbReference>
<keyword evidence="5" id="KW-1185">Reference proteome</keyword>
<reference evidence="4 5" key="1">
    <citation type="submission" date="2016-01" db="EMBL/GenBank/DDBJ databases">
        <title>The new phylogeny of the genus Mycobacterium.</title>
        <authorList>
            <person name="Tarcisio F."/>
            <person name="Conor M."/>
            <person name="Antonella G."/>
            <person name="Elisabetta G."/>
            <person name="Giulia F.S."/>
            <person name="Sara T."/>
            <person name="Anna F."/>
            <person name="Clotilde B."/>
            <person name="Roberto B."/>
            <person name="Veronica D.S."/>
            <person name="Fabio R."/>
            <person name="Monica P."/>
            <person name="Olivier J."/>
            <person name="Enrico T."/>
            <person name="Nicola S."/>
        </authorList>
    </citation>
    <scope>NUCLEOTIDE SEQUENCE [LARGE SCALE GENOMIC DNA]</scope>
    <source>
        <strain evidence="4 5">DSM 44277</strain>
    </source>
</reference>
<comment type="caution">
    <text evidence="4">The sequence shown here is derived from an EMBL/GenBank/DDBJ whole genome shotgun (WGS) entry which is preliminary data.</text>
</comment>
<dbReference type="GO" id="GO:0003677">
    <property type="term" value="F:DNA binding"/>
    <property type="evidence" value="ECO:0007669"/>
    <property type="project" value="InterPro"/>
</dbReference>
<accession>A0A1X1RER0</accession>
<dbReference type="SUPFAM" id="SSF52540">
    <property type="entry name" value="P-loop containing nucleoside triphosphate hydrolases"/>
    <property type="match status" value="1"/>
</dbReference>
<dbReference type="GO" id="GO:0005737">
    <property type="term" value="C:cytoplasm"/>
    <property type="evidence" value="ECO:0007669"/>
    <property type="project" value="TreeGrafter"/>
</dbReference>
<dbReference type="AlphaFoldDB" id="A0A1X1RER0"/>
<feature type="domain" description="HTH luxR-type" evidence="3">
    <location>
        <begin position="793"/>
        <end position="858"/>
    </location>
</feature>
<dbReference type="PROSITE" id="PS50043">
    <property type="entry name" value="HTH_LUXR_2"/>
    <property type="match status" value="1"/>
</dbReference>
<dbReference type="CDD" id="cd06170">
    <property type="entry name" value="LuxR_C_like"/>
    <property type="match status" value="1"/>
</dbReference>
<evidence type="ECO:0000313" key="5">
    <source>
        <dbReference type="Proteomes" id="UP000193990"/>
    </source>
</evidence>
<dbReference type="InterPro" id="IPR027417">
    <property type="entry name" value="P-loop_NTPase"/>
</dbReference>
<dbReference type="InterPro" id="IPR000792">
    <property type="entry name" value="Tscrpt_reg_LuxR_C"/>
</dbReference>
<dbReference type="Gene3D" id="3.40.50.300">
    <property type="entry name" value="P-loop containing nucleotide triphosphate hydrolases"/>
    <property type="match status" value="1"/>
</dbReference>
<dbReference type="InterPro" id="IPR036388">
    <property type="entry name" value="WH-like_DNA-bd_sf"/>
</dbReference>
<dbReference type="GO" id="GO:0004016">
    <property type="term" value="F:adenylate cyclase activity"/>
    <property type="evidence" value="ECO:0007669"/>
    <property type="project" value="TreeGrafter"/>
</dbReference>
<evidence type="ECO:0000256" key="1">
    <source>
        <dbReference type="ARBA" id="ARBA00022741"/>
    </source>
</evidence>
<dbReference type="EMBL" id="LQOK01000006">
    <property type="protein sequence ID" value="ORV04052.1"/>
    <property type="molecule type" value="Genomic_DNA"/>
</dbReference>
<dbReference type="PANTHER" id="PTHR16305">
    <property type="entry name" value="TESTICULAR SOLUBLE ADENYLYL CYCLASE"/>
    <property type="match status" value="1"/>
</dbReference>
<dbReference type="Gene3D" id="1.10.10.10">
    <property type="entry name" value="Winged helix-like DNA-binding domain superfamily/Winged helix DNA-binding domain"/>
    <property type="match status" value="1"/>
</dbReference>
<keyword evidence="1" id="KW-0547">Nucleotide-binding</keyword>
<dbReference type="GO" id="GO:0005524">
    <property type="term" value="F:ATP binding"/>
    <property type="evidence" value="ECO:0007669"/>
    <property type="project" value="UniProtKB-KW"/>
</dbReference>
<dbReference type="PANTHER" id="PTHR16305:SF28">
    <property type="entry name" value="GUANYLATE CYCLASE DOMAIN-CONTAINING PROTEIN"/>
    <property type="match status" value="1"/>
</dbReference>
<dbReference type="GO" id="GO:0006355">
    <property type="term" value="P:regulation of DNA-templated transcription"/>
    <property type="evidence" value="ECO:0007669"/>
    <property type="project" value="InterPro"/>
</dbReference>
<keyword evidence="2" id="KW-0067">ATP-binding</keyword>
<evidence type="ECO:0000313" key="4">
    <source>
        <dbReference type="EMBL" id="ORV04052.1"/>
    </source>
</evidence>
<dbReference type="SUPFAM" id="SSF46894">
    <property type="entry name" value="C-terminal effector domain of the bipartite response regulators"/>
    <property type="match status" value="1"/>
</dbReference>
<evidence type="ECO:0000256" key="2">
    <source>
        <dbReference type="ARBA" id="ARBA00022840"/>
    </source>
</evidence>
<name>A0A1X1RER0_MYCBE</name>
<sequence>MLRREPEFAALHAALTEPTRTAGVVVVGEAGVGKTTLARDVTGSLPNRVRWVAGTASSRSIPLGSFTYLVGPGTTRDPTSYLAAARDALTADPDTVLGVDDAHLLDDLSATLVLQLALEGSVPMVANLRAKEPVPDAITSLWKDRYLRRIDLRPFTKEQCVELVERVLGGPVEGLSADVMWQDSGGNALFLRNLVEGAVEAGTLRQVRGIWQLRGPAVVRDELAALVDERLERLPDDVAHALGLLAICEPLDLDTLIGLAGAPAVESAERRGLIRITDDREVSEVQFNQLLLSDVMRRRLGVAAARRLRGELVRALAAKPVRGAGERIRLAELTLDSDTHVGVDTLVAAADDAIALTDVTLAERLARAAVDRGGGPAAGELLARSLLWQGRSAEADLALSAYDPEAMEEPGLLRWGAVRVVNRQLSAGDAVAADEVLELLRQRIRDPGLRLVVDGLAAASLALQNRLDEAADLSGRVLASPAASPDAVGWAVVGGGFALAFTGHGDRVAAVAEHGRRIERQVDGVLRHLMTYAEVSALVLAGEFDAADKRLADDGQFYSTRQYLDWGLANMAAGSVDLARGRFAAAASRMEQTVAALTNESAAWWSVPRMWLAQAYCGLGRAEAADATIAELHSRAGAHRAVFRPQLRIIEAWLAAARQNTSGAVAAATEAADLARQSGQRAIEMLALHHAARFGDRNGLARLVEVAGTVDGRLAPAHGAYGAALRDRDPAGLCAASEQFEGLGALLSAADAAAQAAELFRARDDRRRATEAAVRAARIAEAAGGMWSPALAAAARPLPLTTRERDVAKLVAAGLTSREIAQRLSLSARTVEGHVMHACTKLGVPDRRALAEFMQRDGRT</sequence>
<proteinExistence type="predicted"/>